<feature type="compositionally biased region" description="Polar residues" evidence="1">
    <location>
        <begin position="878"/>
        <end position="893"/>
    </location>
</feature>
<gene>
    <name evidence="2" type="primary">su(s)_0</name>
    <name evidence="2" type="ORF">g.5124</name>
</gene>
<name>A0A0A1XDS7_ZEUCU</name>
<evidence type="ECO:0000313" key="2">
    <source>
        <dbReference type="EMBL" id="JAD09105.1"/>
    </source>
</evidence>
<dbReference type="OrthoDB" id="411372at2759"/>
<feature type="region of interest" description="Disordered" evidence="1">
    <location>
        <begin position="809"/>
        <end position="832"/>
    </location>
</feature>
<feature type="compositionally biased region" description="Pro residues" evidence="1">
    <location>
        <begin position="821"/>
        <end position="830"/>
    </location>
</feature>
<protein>
    <submittedName>
        <fullName evidence="2">Protein suppressor of sable</fullName>
    </submittedName>
</protein>
<feature type="region of interest" description="Disordered" evidence="1">
    <location>
        <begin position="407"/>
        <end position="437"/>
    </location>
</feature>
<organism evidence="2">
    <name type="scientific">Zeugodacus cucurbitae</name>
    <name type="common">Melon fruit fly</name>
    <name type="synonym">Bactrocera cucurbitae</name>
    <dbReference type="NCBI Taxonomy" id="28588"/>
    <lineage>
        <taxon>Eukaryota</taxon>
        <taxon>Metazoa</taxon>
        <taxon>Ecdysozoa</taxon>
        <taxon>Arthropoda</taxon>
        <taxon>Hexapoda</taxon>
        <taxon>Insecta</taxon>
        <taxon>Pterygota</taxon>
        <taxon>Neoptera</taxon>
        <taxon>Endopterygota</taxon>
        <taxon>Diptera</taxon>
        <taxon>Brachycera</taxon>
        <taxon>Muscomorpha</taxon>
        <taxon>Tephritoidea</taxon>
        <taxon>Tephritidae</taxon>
        <taxon>Zeugodacus</taxon>
        <taxon>Zeugodacus</taxon>
    </lineage>
</organism>
<feature type="compositionally biased region" description="Basic and acidic residues" evidence="1">
    <location>
        <begin position="894"/>
        <end position="912"/>
    </location>
</feature>
<dbReference type="GeneID" id="105213622"/>
<reference evidence="2" key="2">
    <citation type="journal article" date="2015" name="Gigascience">
        <title>Reconstructing a comprehensive transcriptome assembly of a white-pupal translocated strain of the pest fruit fly Bactrocera cucurbitae.</title>
        <authorList>
            <person name="Sim S.B."/>
            <person name="Calla B."/>
            <person name="Hall B."/>
            <person name="DeRego T."/>
            <person name="Geib S.M."/>
        </authorList>
    </citation>
    <scope>NUCLEOTIDE SEQUENCE</scope>
</reference>
<dbReference type="AlphaFoldDB" id="A0A0A1XDS7"/>
<dbReference type="EMBL" id="GBXI01005187">
    <property type="protein sequence ID" value="JAD09105.1"/>
    <property type="molecule type" value="Transcribed_RNA"/>
</dbReference>
<accession>A0A0A1XDS7</accession>
<evidence type="ECO:0000256" key="1">
    <source>
        <dbReference type="SAM" id="MobiDB-lite"/>
    </source>
</evidence>
<dbReference type="CTD" id="105213622"/>
<proteinExistence type="predicted"/>
<sequence length="912" mass="101683">MPARSSDGKIVEKLRARKPAQICKKRPTRVVPKRQMQRSRGVIVTMSVEQSGGISLNTPECVATSHSRKISTTSALFSPTGVSIGVLCESTENKEVIVDMKNCSQDNANIAMDLNNLSPEMKIPLKTKSKSLACELRNVLHFLDDQQLEKLSEIKIKNIQQLLNIPLRKLLEIKLSKDQIQLLLALVEKEIQVDSVAPEFTPEEVQPMRVIAEEFQKLDSIDDDDDEKPLVIDESLHIIYENKNVSNIEERSLDAIEDCFSKIRNVKVPQARAALQEVRTELTEIIAELSRKENRILDNMSNNKNVVKTAGTEEAVTTTSKILQTSPLHSILQPTVLIRKLPTPLKKKELNVDADSTTSLDLNSSNVNKVETIADAAESKKPEPMPLQKKGRKRNIKVMNLVDDKDGLDIAGAPPSEVSVADLPSKVSENKSPSSESLLINQTSNIIESKKFQDSGLVSDDSMNANVQELTNHLDTSDNDLETNISLNSYCEGSKIPAKRRIQFDAKPCDEDSRRNSSNDADKLVTITNTPLSPISNEIMSPIKANSLISNYKPALEIDGQCAGMVYLVKEMDLTNVSINKPHNLDLLLRSNTTDPRLLKYLKKENSTAPCSTTLCGISKVVQSDPRRSTSIYNAEKFQNQRTQESTQSTPNMLLYGCLQRSPWYQSLMSTMKIQINQTISILVRAINNFQKIRLDDPYAVFDIFKLYCAGELLEILENLGLFVDVNGVISEKKNMSSYAGRSYGCASVVNATYSFIQPVDPHSVTVQQQMRSYTSPASNFVASPTTFQPSAPFISCYVDSPQMAMDKPTQLPQPYMFRPKPSPYRAPLPPRRHCGLKVPYSSKAALTRSSLSPIKPQPRCSDSEEENWDLDDDDIKSSTPIKPSLSPSSASDCDQRSPKYEKSYGNENKRY</sequence>
<feature type="region of interest" description="Disordered" evidence="1">
    <location>
        <begin position="848"/>
        <end position="912"/>
    </location>
</feature>
<feature type="compositionally biased region" description="Acidic residues" evidence="1">
    <location>
        <begin position="864"/>
        <end position="875"/>
    </location>
</feature>
<reference evidence="2" key="1">
    <citation type="submission" date="2014-11" db="EMBL/GenBank/DDBJ databases">
        <authorList>
            <person name="Geib S."/>
        </authorList>
    </citation>
    <scope>NUCLEOTIDE SEQUENCE</scope>
</reference>